<proteinExistence type="predicted"/>
<gene>
    <name evidence="1" type="ORF">C1H66_09075</name>
</gene>
<name>A0A2N7TP03_9GAMM</name>
<reference evidence="1 2" key="1">
    <citation type="submission" date="2018-01" db="EMBL/GenBank/DDBJ databases">
        <title>Halomonas endophytica sp. nov., isolated from storage liquid in the stems of Populus euphratica.</title>
        <authorList>
            <person name="Chen C."/>
        </authorList>
    </citation>
    <scope>NUCLEOTIDE SEQUENCE [LARGE SCALE GENOMIC DNA]</scope>
    <source>
        <strain evidence="1 2">DSM 26881</strain>
    </source>
</reference>
<dbReference type="AlphaFoldDB" id="A0A2N7TP03"/>
<keyword evidence="2" id="KW-1185">Reference proteome</keyword>
<dbReference type="OrthoDB" id="7593450at2"/>
<dbReference type="Gene3D" id="1.20.58.320">
    <property type="entry name" value="TPR-like"/>
    <property type="match status" value="1"/>
</dbReference>
<accession>A0A2N7TP03</accession>
<dbReference type="RefSeq" id="WP_102627567.1">
    <property type="nucleotide sequence ID" value="NZ_PDOH01000049.1"/>
</dbReference>
<evidence type="ECO:0000313" key="1">
    <source>
        <dbReference type="EMBL" id="PMR69910.1"/>
    </source>
</evidence>
<dbReference type="Proteomes" id="UP000235346">
    <property type="component" value="Unassembled WGS sequence"/>
</dbReference>
<dbReference type="Gene3D" id="1.25.40.10">
    <property type="entry name" value="Tetratricopeptide repeat domain"/>
    <property type="match status" value="1"/>
</dbReference>
<dbReference type="Pfam" id="PF06041">
    <property type="entry name" value="DUF924"/>
    <property type="match status" value="1"/>
</dbReference>
<comment type="caution">
    <text evidence="1">The sequence shown here is derived from an EMBL/GenBank/DDBJ whole genome shotgun (WGS) entry which is preliminary data.</text>
</comment>
<dbReference type="SUPFAM" id="SSF48452">
    <property type="entry name" value="TPR-like"/>
    <property type="match status" value="1"/>
</dbReference>
<dbReference type="InterPro" id="IPR011990">
    <property type="entry name" value="TPR-like_helical_dom_sf"/>
</dbReference>
<dbReference type="InterPro" id="IPR010323">
    <property type="entry name" value="DUF924"/>
</dbReference>
<evidence type="ECO:0000313" key="2">
    <source>
        <dbReference type="Proteomes" id="UP000235346"/>
    </source>
</evidence>
<protein>
    <submittedName>
        <fullName evidence="1">DUF924 domain-containing protein</fullName>
    </submittedName>
</protein>
<organism evidence="1 2">
    <name type="scientific">Halomonas heilongjiangensis</name>
    <dbReference type="NCBI Taxonomy" id="1387883"/>
    <lineage>
        <taxon>Bacteria</taxon>
        <taxon>Pseudomonadati</taxon>
        <taxon>Pseudomonadota</taxon>
        <taxon>Gammaproteobacteria</taxon>
        <taxon>Oceanospirillales</taxon>
        <taxon>Halomonadaceae</taxon>
        <taxon>Halomonas</taxon>
    </lineage>
</organism>
<sequence length="184" mass="21381">MDTRLPGVEAVIDFWFHGLEPAQWFHKDPALDTTIRERFGPLLEAAGRGELWQWRLSARGRLAEVIVLDQFSRNIHRDTPSAFARDPVALVLAQEAVANRIDRHLEVPWRAFLYMPFMHSESLSIHDEALGLFDQPGLEENLRFERRHREVIERFGRYPHRNAILGRESTPEELAFLEQPGSSF</sequence>
<dbReference type="EMBL" id="PNRE01000038">
    <property type="protein sequence ID" value="PMR69910.1"/>
    <property type="molecule type" value="Genomic_DNA"/>
</dbReference>